<proteinExistence type="predicted"/>
<sequence length="549" mass="64139">MDKLFIYTAENIIKVVGLLDRKDQGGVVDEFQKITRLKTTEATFRRDALNFIYNGCINRMPNSFPPTKTFTNKLEFIMNKPLSFFDTCPDFKNLMSSMSREHSKKINQCFLCLNRNQQLLFLDIHRKITDSMDEDGIVRNPFFMLLNSRSGTGKSTLISVVAASMCSKLHIMVYSNNLRNVLSSLHPNIVAMTNCKFIMDFLGWSYYKAISFFTPLAEKSLCYIYRMILKSVTMFRFPKNYMDLNVTMRNGKVAGRSCSGSGSGSGNSNIERETHLFVFDEVTLLSPFFVIFLKFTSEYKKINILMVGDANQQKTIRVSKYHKMNNLSLLDELVDCSLQLNIQMRTDDKVFMEKIAVIETELDKYKDNIKINYAHKLMLFELFEEQFLAQEDFKTLYFASKHQKCKDRVLRMYLHAKSEKLKYYIVAYKNNHRQDVLLPKSKFMSCLILVENYPYIKYNEYVKNENIVEFQHCDDQCETAVVRCDDNRIEKLKRIKLTNKNTIDDHLFWLREHDATHQFPLKPNVCTFNSSQGLTIKTTNTEVDIDVPH</sequence>
<gene>
    <name evidence="1" type="ORF">DCHRY22_LOCUS5783</name>
</gene>
<dbReference type="OrthoDB" id="7489646at2759"/>
<dbReference type="InterPro" id="IPR027417">
    <property type="entry name" value="P-loop_NTPase"/>
</dbReference>
<dbReference type="Proteomes" id="UP000789524">
    <property type="component" value="Unassembled WGS sequence"/>
</dbReference>
<evidence type="ECO:0000313" key="1">
    <source>
        <dbReference type="EMBL" id="CAG9564849.1"/>
    </source>
</evidence>
<accession>A0A8J2W2G0</accession>
<comment type="caution">
    <text evidence="1">The sequence shown here is derived from an EMBL/GenBank/DDBJ whole genome shotgun (WGS) entry which is preliminary data.</text>
</comment>
<name>A0A8J2W2G0_9NEOP</name>
<dbReference type="EMBL" id="CAKASE010000051">
    <property type="protein sequence ID" value="CAG9564849.1"/>
    <property type="molecule type" value="Genomic_DNA"/>
</dbReference>
<protein>
    <submittedName>
        <fullName evidence="1">(African queen) hypothetical protein</fullName>
    </submittedName>
</protein>
<reference evidence="1" key="1">
    <citation type="submission" date="2021-09" db="EMBL/GenBank/DDBJ databases">
        <authorList>
            <person name="Martin H S."/>
        </authorList>
    </citation>
    <scope>NUCLEOTIDE SEQUENCE</scope>
</reference>
<evidence type="ECO:0000313" key="2">
    <source>
        <dbReference type="Proteomes" id="UP000789524"/>
    </source>
</evidence>
<dbReference type="AlphaFoldDB" id="A0A8J2W2G0"/>
<organism evidence="1 2">
    <name type="scientific">Danaus chrysippus</name>
    <name type="common">African queen</name>
    <dbReference type="NCBI Taxonomy" id="151541"/>
    <lineage>
        <taxon>Eukaryota</taxon>
        <taxon>Metazoa</taxon>
        <taxon>Ecdysozoa</taxon>
        <taxon>Arthropoda</taxon>
        <taxon>Hexapoda</taxon>
        <taxon>Insecta</taxon>
        <taxon>Pterygota</taxon>
        <taxon>Neoptera</taxon>
        <taxon>Endopterygota</taxon>
        <taxon>Lepidoptera</taxon>
        <taxon>Glossata</taxon>
        <taxon>Ditrysia</taxon>
        <taxon>Papilionoidea</taxon>
        <taxon>Nymphalidae</taxon>
        <taxon>Danainae</taxon>
        <taxon>Danaini</taxon>
        <taxon>Danaina</taxon>
        <taxon>Danaus</taxon>
        <taxon>Anosia</taxon>
    </lineage>
</organism>
<keyword evidence="2" id="KW-1185">Reference proteome</keyword>
<dbReference type="SUPFAM" id="SSF52540">
    <property type="entry name" value="P-loop containing nucleoside triphosphate hydrolases"/>
    <property type="match status" value="1"/>
</dbReference>